<evidence type="ECO:0000313" key="3">
    <source>
        <dbReference type="Proteomes" id="UP000066737"/>
    </source>
</evidence>
<evidence type="ECO:0000259" key="1">
    <source>
        <dbReference type="Pfam" id="PF00557"/>
    </source>
</evidence>
<dbReference type="InterPro" id="IPR050659">
    <property type="entry name" value="Peptidase_M24B"/>
</dbReference>
<dbReference type="PANTHER" id="PTHR46112">
    <property type="entry name" value="AMINOPEPTIDASE"/>
    <property type="match status" value="1"/>
</dbReference>
<evidence type="ECO:0000313" key="2">
    <source>
        <dbReference type="EMBL" id="CQH45473.1"/>
    </source>
</evidence>
<dbReference type="Pfam" id="PF00557">
    <property type="entry name" value="Peptidase_M24"/>
    <property type="match status" value="1"/>
</dbReference>
<dbReference type="EMBL" id="LN831302">
    <property type="protein sequence ID" value="CQH45473.1"/>
    <property type="molecule type" value="Genomic_DNA"/>
</dbReference>
<dbReference type="KEGG" id="hhb:Hhub_1140"/>
<dbReference type="SUPFAM" id="SSF55920">
    <property type="entry name" value="Creatinase/aminopeptidase"/>
    <property type="match status" value="1"/>
</dbReference>
<dbReference type="Proteomes" id="UP000066737">
    <property type="component" value="Chromosome I"/>
</dbReference>
<dbReference type="GeneID" id="26657851"/>
<feature type="domain" description="Peptidase M24" evidence="1">
    <location>
        <begin position="129"/>
        <end position="306"/>
    </location>
</feature>
<gene>
    <name evidence="2" type="ORF">HHUB_1140</name>
</gene>
<dbReference type="InterPro" id="IPR036005">
    <property type="entry name" value="Creatinase/aminopeptidase-like"/>
</dbReference>
<organism evidence="2 3">
    <name type="scientific">Halobacterium hubeiense</name>
    <dbReference type="NCBI Taxonomy" id="1407499"/>
    <lineage>
        <taxon>Archaea</taxon>
        <taxon>Methanobacteriati</taxon>
        <taxon>Methanobacteriota</taxon>
        <taxon>Stenosarchaea group</taxon>
        <taxon>Halobacteria</taxon>
        <taxon>Halobacteriales</taxon>
        <taxon>Halobacteriaceae</taxon>
        <taxon>Halobacterium</taxon>
    </lineage>
</organism>
<keyword evidence="3" id="KW-1185">Reference proteome</keyword>
<name>A0A0U5GY90_9EURY</name>
<dbReference type="STRING" id="1407499.HHUB_1140"/>
<dbReference type="AlphaFoldDB" id="A0A0U5GY90"/>
<sequence>MRPAVLDSALADAGADAFVFVGPAGDPLVRALSGATLPCRAAVVYAGRVAVVPERPLPDYVSVHDDARVLDPAATPAERLPDLVGESVLAPRTLPHDAALYLDNAGVDVASTDAHLRARERKTDGELEALRDAQAAAEDGMAAAAALLANADGDPLADDAGDVTAERVRRTANAAMANVGADPETVVAAEGAIAASDPVPIRVTPRVDGYHGWLARTFVADSDGGWERRATLASEYAVDAGIDIVDVGETTVDAAADEVTAELGSYGFPPTAGTGTVHGAGLERRERPAGDDIIEPGATLAVRAELDAEKTVWVADLAVATEEGVERIGAFPRSVVPKPDY</sequence>
<dbReference type="Gene3D" id="3.90.230.10">
    <property type="entry name" value="Creatinase/methionine aminopeptidase superfamily"/>
    <property type="match status" value="1"/>
</dbReference>
<protein>
    <submittedName>
        <fullName evidence="2">Peptidase M24 family protein</fullName>
    </submittedName>
</protein>
<dbReference type="InterPro" id="IPR000994">
    <property type="entry name" value="Pept_M24"/>
</dbReference>
<accession>A0A0U5GY90</accession>
<dbReference type="RefSeq" id="WP_059055278.1">
    <property type="nucleotide sequence ID" value="NZ_LN831302.1"/>
</dbReference>
<dbReference type="OrthoDB" id="200535at2157"/>
<proteinExistence type="predicted"/>
<reference evidence="3" key="1">
    <citation type="journal article" date="2016" name="Environ. Microbiol.">
        <title>The complete genome of a viable archaeum isolated from 123-million-year-old rock salt.</title>
        <authorList>
            <person name="Jaakkola S.T."/>
            <person name="Pfeiffer F."/>
            <person name="Ravantti J.J."/>
            <person name="Guo Q."/>
            <person name="Liu Y."/>
            <person name="Chen X."/>
            <person name="Ma H."/>
            <person name="Yang C."/>
            <person name="Oksanen H.M."/>
            <person name="Bamford D.H."/>
        </authorList>
    </citation>
    <scope>NUCLEOTIDE SEQUENCE</scope>
    <source>
        <strain evidence="3">JI20-1</strain>
    </source>
</reference>
<dbReference type="PANTHER" id="PTHR46112:SF2">
    <property type="entry name" value="XAA-PRO AMINOPEPTIDASE P-RELATED"/>
    <property type="match status" value="1"/>
</dbReference>